<proteinExistence type="predicted"/>
<organism evidence="1 2">
    <name type="scientific">Eretmocerus hayati</name>
    <dbReference type="NCBI Taxonomy" id="131215"/>
    <lineage>
        <taxon>Eukaryota</taxon>
        <taxon>Metazoa</taxon>
        <taxon>Ecdysozoa</taxon>
        <taxon>Arthropoda</taxon>
        <taxon>Hexapoda</taxon>
        <taxon>Insecta</taxon>
        <taxon>Pterygota</taxon>
        <taxon>Neoptera</taxon>
        <taxon>Endopterygota</taxon>
        <taxon>Hymenoptera</taxon>
        <taxon>Apocrita</taxon>
        <taxon>Proctotrupomorpha</taxon>
        <taxon>Chalcidoidea</taxon>
        <taxon>Aphelinidae</taxon>
        <taxon>Aphelininae</taxon>
        <taxon>Eretmocerus</taxon>
    </lineage>
</organism>
<evidence type="ECO:0000313" key="1">
    <source>
        <dbReference type="EMBL" id="KAJ8671629.1"/>
    </source>
</evidence>
<gene>
    <name evidence="1" type="ORF">QAD02_002888</name>
</gene>
<comment type="caution">
    <text evidence="1">The sequence shown here is derived from an EMBL/GenBank/DDBJ whole genome shotgun (WGS) entry which is preliminary data.</text>
</comment>
<protein>
    <submittedName>
        <fullName evidence="1">Uncharacterized protein</fullName>
    </submittedName>
</protein>
<evidence type="ECO:0000313" key="2">
    <source>
        <dbReference type="Proteomes" id="UP001239111"/>
    </source>
</evidence>
<name>A0ACC2NMT5_9HYME</name>
<dbReference type="EMBL" id="CM056743">
    <property type="protein sequence ID" value="KAJ8671629.1"/>
    <property type="molecule type" value="Genomic_DNA"/>
</dbReference>
<keyword evidence="2" id="KW-1185">Reference proteome</keyword>
<sequence>MWKTIFEGPDSSAIAENLQTMSANAFRASLSKEVMKRPGDPEPPMIPKSGVLHRAKSDYKAGKFSHKDPLKALKFMKDNKYSEDIHFIGLSPAAVQYSNPLQNNFCKKIAKAEPIHLAPLSYRFRWRFSRGY</sequence>
<reference evidence="1" key="1">
    <citation type="submission" date="2023-04" db="EMBL/GenBank/DDBJ databases">
        <title>A chromosome-level genome assembly of the parasitoid wasp Eretmocerus hayati.</title>
        <authorList>
            <person name="Zhong Y."/>
            <person name="Liu S."/>
            <person name="Liu Y."/>
        </authorList>
    </citation>
    <scope>NUCLEOTIDE SEQUENCE</scope>
    <source>
        <strain evidence="1">ZJU_SS_LIU_2023</strain>
    </source>
</reference>
<accession>A0ACC2NMT5</accession>
<dbReference type="Proteomes" id="UP001239111">
    <property type="component" value="Chromosome 3"/>
</dbReference>